<keyword evidence="3 14" id="KW-0963">Cytoplasm</keyword>
<evidence type="ECO:0000256" key="16">
    <source>
        <dbReference type="SAM" id="Phobius"/>
    </source>
</evidence>
<proteinExistence type="inferred from homology"/>
<feature type="compositionally biased region" description="Polar residues" evidence="15">
    <location>
        <begin position="394"/>
        <end position="413"/>
    </location>
</feature>
<feature type="domain" description="VLRF1" evidence="17">
    <location>
        <begin position="497"/>
        <end position="665"/>
    </location>
</feature>
<evidence type="ECO:0000256" key="15">
    <source>
        <dbReference type="SAM" id="MobiDB-lite"/>
    </source>
</evidence>
<feature type="transmembrane region" description="Helical" evidence="16">
    <location>
        <begin position="81"/>
        <end position="101"/>
    </location>
</feature>
<feature type="repeat" description="ANK" evidence="13">
    <location>
        <begin position="898"/>
        <end position="930"/>
    </location>
</feature>
<dbReference type="InterPro" id="IPR036770">
    <property type="entry name" value="Ankyrin_rpt-contain_sf"/>
</dbReference>
<comment type="caution">
    <text evidence="18">The sequence shown here is derived from an EMBL/GenBank/DDBJ whole genome shotgun (WGS) entry which is preliminary data.</text>
</comment>
<keyword evidence="12" id="KW-0175">Coiled coil</keyword>
<dbReference type="PANTHER" id="PTHR16036">
    <property type="entry name" value="ANKYRIN REPEAT AND ZINC FINGER DOMAIN-CONTAINING PROTEIN 1"/>
    <property type="match status" value="1"/>
</dbReference>
<dbReference type="SUPFAM" id="SSF48403">
    <property type="entry name" value="Ankyrin repeat"/>
    <property type="match status" value="1"/>
</dbReference>
<feature type="compositionally biased region" description="Polar residues" evidence="15">
    <location>
        <begin position="708"/>
        <end position="719"/>
    </location>
</feature>
<evidence type="ECO:0000256" key="6">
    <source>
        <dbReference type="ARBA" id="ARBA00022737"/>
    </source>
</evidence>
<keyword evidence="7 14" id="KW-0255">Endonuclease</keyword>
<keyword evidence="11 13" id="KW-0040">ANK repeat</keyword>
<keyword evidence="6" id="KW-0677">Repeat</keyword>
<feature type="region of interest" description="Disordered" evidence="15">
    <location>
        <begin position="962"/>
        <end position="988"/>
    </location>
</feature>
<dbReference type="STRING" id="300112.A0A4S2KYR2"/>
<dbReference type="InterPro" id="IPR041540">
    <property type="entry name" value="VATC"/>
</dbReference>
<dbReference type="InterPro" id="IPR029383">
    <property type="entry name" value="ARL6IP6"/>
</dbReference>
<evidence type="ECO:0000256" key="8">
    <source>
        <dbReference type="ARBA" id="ARBA00022771"/>
    </source>
</evidence>
<dbReference type="Pfam" id="PF18826">
    <property type="entry name" value="bVLRF1"/>
    <property type="match status" value="1"/>
</dbReference>
<feature type="region of interest" description="Disordered" evidence="15">
    <location>
        <begin position="678"/>
        <end position="757"/>
    </location>
</feature>
<feature type="transmembrane region" description="Helical" evidence="16">
    <location>
        <begin position="173"/>
        <end position="193"/>
    </location>
</feature>
<dbReference type="EMBL" id="QBLH01000537">
    <property type="protein sequence ID" value="TGZ54836.1"/>
    <property type="molecule type" value="Genomic_DNA"/>
</dbReference>
<evidence type="ECO:0000313" key="18">
    <source>
        <dbReference type="EMBL" id="TGZ54836.1"/>
    </source>
</evidence>
<evidence type="ECO:0000256" key="5">
    <source>
        <dbReference type="ARBA" id="ARBA00022723"/>
    </source>
</evidence>
<keyword evidence="19" id="KW-1185">Reference proteome</keyword>
<keyword evidence="9 14" id="KW-0378">Hydrolase</keyword>
<evidence type="ECO:0000256" key="2">
    <source>
        <dbReference type="ARBA" id="ARBA00009262"/>
    </source>
</evidence>
<evidence type="ECO:0000256" key="10">
    <source>
        <dbReference type="ARBA" id="ARBA00022833"/>
    </source>
</evidence>
<dbReference type="Pfam" id="PF00023">
    <property type="entry name" value="Ank"/>
    <property type="match status" value="1"/>
</dbReference>
<dbReference type="InterPro" id="IPR002110">
    <property type="entry name" value="Ankyrin_rpt"/>
</dbReference>
<evidence type="ECO:0000256" key="9">
    <source>
        <dbReference type="ARBA" id="ARBA00022801"/>
    </source>
</evidence>
<evidence type="ECO:0000256" key="3">
    <source>
        <dbReference type="ARBA" id="ARBA00022490"/>
    </source>
</evidence>
<dbReference type="PANTHER" id="PTHR16036:SF2">
    <property type="entry name" value="TRNA ENDONUCLEASE ANKZF1"/>
    <property type="match status" value="1"/>
</dbReference>
<keyword evidence="16" id="KW-0812">Transmembrane</keyword>
<dbReference type="Proteomes" id="UP000310200">
    <property type="component" value="Unassembled WGS sequence"/>
</dbReference>
<keyword evidence="10" id="KW-0862">Zinc</keyword>
<evidence type="ECO:0000313" key="19">
    <source>
        <dbReference type="Proteomes" id="UP000310200"/>
    </source>
</evidence>
<accession>A0A4S2KYR2</accession>
<comment type="domain">
    <text evidence="14">The VLRF1 domain mediates binding to the 60S ribosomal subunit.</text>
</comment>
<keyword evidence="16" id="KW-0472">Membrane</keyword>
<evidence type="ECO:0000259" key="17">
    <source>
        <dbReference type="PROSITE" id="PS52044"/>
    </source>
</evidence>
<feature type="compositionally biased region" description="Basic and acidic residues" evidence="15">
    <location>
        <begin position="420"/>
        <end position="430"/>
    </location>
</feature>
<name>A0A4S2KYR2_9HYME</name>
<keyword evidence="4 14" id="KW-0540">Nuclease</keyword>
<dbReference type="Gene3D" id="1.25.40.20">
    <property type="entry name" value="Ankyrin repeat-containing domain"/>
    <property type="match status" value="1"/>
</dbReference>
<feature type="active site" evidence="14">
    <location>
        <position position="567"/>
    </location>
</feature>
<dbReference type="GO" id="GO:0004519">
    <property type="term" value="F:endonuclease activity"/>
    <property type="evidence" value="ECO:0007669"/>
    <property type="project" value="UniProtKB-KW"/>
</dbReference>
<keyword evidence="8" id="KW-0863">Zinc-finger</keyword>
<dbReference type="InterPro" id="IPR041175">
    <property type="entry name" value="VLRF1/Vms1"/>
</dbReference>
<organism evidence="18 19">
    <name type="scientific">Temnothorax longispinosus</name>
    <dbReference type="NCBI Taxonomy" id="300112"/>
    <lineage>
        <taxon>Eukaryota</taxon>
        <taxon>Metazoa</taxon>
        <taxon>Ecdysozoa</taxon>
        <taxon>Arthropoda</taxon>
        <taxon>Hexapoda</taxon>
        <taxon>Insecta</taxon>
        <taxon>Pterygota</taxon>
        <taxon>Neoptera</taxon>
        <taxon>Endopterygota</taxon>
        <taxon>Hymenoptera</taxon>
        <taxon>Apocrita</taxon>
        <taxon>Aculeata</taxon>
        <taxon>Formicoidea</taxon>
        <taxon>Formicidae</taxon>
        <taxon>Myrmicinae</taxon>
        <taxon>Temnothorax</taxon>
    </lineage>
</organism>
<evidence type="ECO:0000256" key="12">
    <source>
        <dbReference type="ARBA" id="ARBA00023054"/>
    </source>
</evidence>
<dbReference type="Pfam" id="PF15062">
    <property type="entry name" value="ARL6IP6"/>
    <property type="match status" value="1"/>
</dbReference>
<dbReference type="Pfam" id="PF18716">
    <property type="entry name" value="VATC"/>
    <property type="match status" value="1"/>
</dbReference>
<evidence type="ECO:0000256" key="7">
    <source>
        <dbReference type="ARBA" id="ARBA00022759"/>
    </source>
</evidence>
<gene>
    <name evidence="18" type="ORF">DBV15_01931</name>
</gene>
<feature type="region of interest" description="Disordered" evidence="15">
    <location>
        <begin position="1283"/>
        <end position="1328"/>
    </location>
</feature>
<dbReference type="GO" id="GO:0036503">
    <property type="term" value="P:ERAD pathway"/>
    <property type="evidence" value="ECO:0007669"/>
    <property type="project" value="TreeGrafter"/>
</dbReference>
<dbReference type="GO" id="GO:0005737">
    <property type="term" value="C:cytoplasm"/>
    <property type="evidence" value="ECO:0007669"/>
    <property type="project" value="UniProtKB-SubCell"/>
</dbReference>
<feature type="region of interest" description="Disordered" evidence="15">
    <location>
        <begin position="370"/>
        <end position="432"/>
    </location>
</feature>
<comment type="subcellular location">
    <subcellularLocation>
        <location evidence="1">Cytoplasm</location>
    </subcellularLocation>
</comment>
<protein>
    <submittedName>
        <fullName evidence="18">Ankyrin repeat and zinc finger domain-containing protein 1</fullName>
    </submittedName>
</protein>
<evidence type="ECO:0000256" key="4">
    <source>
        <dbReference type="ARBA" id="ARBA00022722"/>
    </source>
</evidence>
<evidence type="ECO:0000256" key="14">
    <source>
        <dbReference type="PROSITE-ProRule" id="PRU01389"/>
    </source>
</evidence>
<dbReference type="GO" id="GO:0016787">
    <property type="term" value="F:hydrolase activity"/>
    <property type="evidence" value="ECO:0007669"/>
    <property type="project" value="UniProtKB-KW"/>
</dbReference>
<dbReference type="PROSITE" id="PS52044">
    <property type="entry name" value="VLRF1"/>
    <property type="match status" value="1"/>
</dbReference>
<evidence type="ECO:0000256" key="13">
    <source>
        <dbReference type="PROSITE-ProRule" id="PRU00023"/>
    </source>
</evidence>
<keyword evidence="5" id="KW-0479">Metal-binding</keyword>
<feature type="compositionally biased region" description="Basic and acidic residues" evidence="15">
    <location>
        <begin position="1294"/>
        <end position="1305"/>
    </location>
</feature>
<evidence type="ECO:0000256" key="11">
    <source>
        <dbReference type="ARBA" id="ARBA00023043"/>
    </source>
</evidence>
<reference evidence="18 19" key="1">
    <citation type="journal article" date="2019" name="Philos. Trans. R. Soc. Lond., B, Biol. Sci.">
        <title>Ant behaviour and brain gene expression of defending hosts depend on the ecological success of the intruding social parasite.</title>
        <authorList>
            <person name="Kaur R."/>
            <person name="Stoldt M."/>
            <person name="Jongepier E."/>
            <person name="Feldmeyer B."/>
            <person name="Menzel F."/>
            <person name="Bornberg-Bauer E."/>
            <person name="Foitzik S."/>
        </authorList>
    </citation>
    <scope>NUCLEOTIDE SEQUENCE [LARGE SCALE GENOMIC DNA]</scope>
    <source>
        <tissue evidence="18">Whole body</tissue>
    </source>
</reference>
<dbReference type="InterPro" id="IPR047139">
    <property type="entry name" value="ANKZ1/VMS1"/>
</dbReference>
<dbReference type="GO" id="GO:0008270">
    <property type="term" value="F:zinc ion binding"/>
    <property type="evidence" value="ECO:0007669"/>
    <property type="project" value="UniProtKB-KW"/>
</dbReference>
<comment type="similarity">
    <text evidence="2 14">Belongs to the ANKZF1/VMS1 family.</text>
</comment>
<feature type="compositionally biased region" description="Basic and acidic residues" evidence="15">
    <location>
        <begin position="733"/>
        <end position="746"/>
    </location>
</feature>
<keyword evidence="16" id="KW-1133">Transmembrane helix</keyword>
<evidence type="ECO:0000256" key="1">
    <source>
        <dbReference type="ARBA" id="ARBA00004496"/>
    </source>
</evidence>
<dbReference type="PROSITE" id="PS50297">
    <property type="entry name" value="ANK_REP_REGION"/>
    <property type="match status" value="1"/>
</dbReference>
<feature type="compositionally biased region" description="Acidic residues" evidence="15">
    <location>
        <begin position="384"/>
        <end position="393"/>
    </location>
</feature>
<sequence>MRCWLLDALGARTCVCIRACPTDRKSRQSRAMSTRTTMTTRTTTFEPTIGSSLLTNGNSSLAESRKATPARLWTKVRVNEWTFSLSLFAFSLAIVLGKLYVNYGKPLSWQIGDRYSLPSVATFTQMYETIPSMSILPKFDVKHVDSERLLNASNQYAETTAHMLVTFYGKYGWLLKATMSGLVITGFSWFILYKDSSIPGVNPPSPFSPSRQRHVSQNVEVLQTMRPALLALKEFVLLLYVPVVVTANGTMCRNYRTQTRPTCEAEAEAEAAKTADHQVYKIHNLDDFSRITRGIKVARCMQSPSSYVPDSEQILCQLVVSDSLCCSHCSAEFEDKVQQRLHYKLDWHRYNLKQHLNGLKSVSEDSFNRLAGEGDMSSLSGSEVESENEDDAGTSETGTSSNEQTKNEPSSKSGLGKSRKASERRGRIIESDISDTEYNEEMSKERKLQVVASRHTKVFFENDDGYIFSIYRCLLHHKKDIPEKDTEMIAQALDSGRKTKWTVIMVGGGHFAAAVFEGTHLKNIYYFFDAHKIVTSTRFDICITDGEAIVHKTFHSYTVRAKQGFAQNSRTNGNHAKSAGASLRRYNEASLIQHVQEILESWSMHINNSSAILYRAVGPHNRTVLFGGKNPPLDKNDFRIRPLPFPTRRATFREVRRVYDILSTMEIYGSAADFTDCFPNSPRQPVRKKVSKPEIMSEIPEGEVATEYNLNAGSNGNPQENDKIKAPAQSTPEKQHRNSRPHIDRAKPRKSPNRPLPDIIVRLAQSSSESEMDTNLQLDIPLIEEDFEVSFMENLQAFQDTVPRYMKNKKAHRQKKKVKKDTQMNNEVLSDAKSKLWSACKRGDNDLLSSVIDNLLAKIKECEEEQNKKDITDTCATSNNTLVNTDDVAKLVNDTNEDGNTVLHLAALGGYHEQVWLLLEIGSDPCNKNKKLQTPYVAANDKKTRNTFRRFMEANPDKFNYQKSQIPGPLSDEIEQAETEKKRQQRKLKRFKEKVKRKEFELKKQEENEKQRFLNLSDREKRALVAQNRMLNEGYTVVSRCFQCAIDMTDKVPFEYNANRFCSMPCLKEHRLHNKYFNTSEILPKYSRNMTTTVTDVQQPDTKCRQTQRLELTPEEAKAWHACMRSSSVIMPALISAAVGYGACSVTPFRAYAKYAALVGSVIGLIGGRIAISEMCLARVASMPNSTLRDRLIEAGYYGNRERRYQRFQPLDVQTEVQSPAEPSTGIVFNDYPSMNSYDTYSSINDSSDFHISEDADLTEPLNMQKGVSYDELRHKNRDEFYKKNKQWHAPSRPSKEPPVARETTEQALTTDNPLPMQKKTKYGDVWD</sequence>
<dbReference type="PROSITE" id="PS50088">
    <property type="entry name" value="ANK_REPEAT"/>
    <property type="match status" value="1"/>
</dbReference>